<feature type="compositionally biased region" description="Polar residues" evidence="1">
    <location>
        <begin position="126"/>
        <end position="142"/>
    </location>
</feature>
<dbReference type="Proteomes" id="UP000826656">
    <property type="component" value="Unassembled WGS sequence"/>
</dbReference>
<name>A0ABQ7W633_SOLTU</name>
<dbReference type="EMBL" id="JAIVGD010000003">
    <property type="protein sequence ID" value="KAH0776216.1"/>
    <property type="molecule type" value="Genomic_DNA"/>
</dbReference>
<accession>A0ABQ7W633</accession>
<keyword evidence="3" id="KW-1185">Reference proteome</keyword>
<feature type="region of interest" description="Disordered" evidence="1">
    <location>
        <begin position="121"/>
        <end position="185"/>
    </location>
</feature>
<comment type="caution">
    <text evidence="2">The sequence shown here is derived from an EMBL/GenBank/DDBJ whole genome shotgun (WGS) entry which is preliminary data.</text>
</comment>
<sequence>MILIPSVRFVCTHAPVYYFLEPQELSFPAAPSPPGFALGGVKTGFRLFLFEKEEVTGQAKEMPKEQMLLFETKALAETYLPLKNTIDNGVREALKKSDRARKKERIKTSWAARKRRERIARIVLRPQQQENNKSTSSQTKQPSAGAALQCLSSGNRKELSAPANKETLEQKWKPKPSHPKQKNHQLENPFYRLSLNKEFLGSPPSRLKVQWLLVLNPAKVEFAFALVVVVERPSVLSVVRLCSMAPIPSFYASCSAPYPFGARPQLRSSLDASDPFTEELFKEDTGFLSLKGLPTDQRVRAPTFFSNQRKKFDSGPFPLSFVREVQAMAAPWDAHLKPLSGQFEKERSDVNIRMEGLLVSCRANDALLALPTRQGKDQRRAGKAVFDRRVHAPLQLRSCANQLTVKQRRKSFDHRVEMITVKHKIQSWNLPTLVSWDRASYLVDSPFPPPRALAFREHLNLFFLCPTSAYVKASAHSSVKGNATQGSKKKAGASSERLEEVGPVPRVRCLAEGGSPKLNKAALLAKPRQEQGLKEKREEFNLCSILNGWLARMLWFIGSIAVVKCAGRHGILLSILTLNFISDLRMGRKKALITSEMSKRKGRRGDVYSLKTVLRLSALSAASSSKYQTLAFYPEHWVFGGLHDKDLLIGPKDLPSLRKMDINDKNLGASEHINPFGKIPQGRVTKRAIVVAVWLTASTNTQPADRYYVIEESGSARYGYETGYARTGPHLDLHMDNLLYYPKESYSYPGHFVLERASSV</sequence>
<protein>
    <submittedName>
        <fullName evidence="2">Uncharacterized protein</fullName>
    </submittedName>
</protein>
<evidence type="ECO:0000256" key="1">
    <source>
        <dbReference type="SAM" id="MobiDB-lite"/>
    </source>
</evidence>
<gene>
    <name evidence="2" type="ORF">KY290_007627</name>
</gene>
<reference evidence="2 3" key="1">
    <citation type="journal article" date="2021" name="bioRxiv">
        <title>Chromosome-scale and haplotype-resolved genome assembly of a tetraploid potato cultivar.</title>
        <authorList>
            <person name="Sun H."/>
            <person name="Jiao W.-B."/>
            <person name="Krause K."/>
            <person name="Campoy J.A."/>
            <person name="Goel M."/>
            <person name="Folz-Donahue K."/>
            <person name="Kukat C."/>
            <person name="Huettel B."/>
            <person name="Schneeberger K."/>
        </authorList>
    </citation>
    <scope>NUCLEOTIDE SEQUENCE [LARGE SCALE GENOMIC DNA]</scope>
    <source>
        <strain evidence="2">SolTubOtavaFocal</strain>
        <tissue evidence="2">Leaves</tissue>
    </source>
</reference>
<evidence type="ECO:0000313" key="2">
    <source>
        <dbReference type="EMBL" id="KAH0776216.1"/>
    </source>
</evidence>
<organism evidence="2 3">
    <name type="scientific">Solanum tuberosum</name>
    <name type="common">Potato</name>
    <dbReference type="NCBI Taxonomy" id="4113"/>
    <lineage>
        <taxon>Eukaryota</taxon>
        <taxon>Viridiplantae</taxon>
        <taxon>Streptophyta</taxon>
        <taxon>Embryophyta</taxon>
        <taxon>Tracheophyta</taxon>
        <taxon>Spermatophyta</taxon>
        <taxon>Magnoliopsida</taxon>
        <taxon>eudicotyledons</taxon>
        <taxon>Gunneridae</taxon>
        <taxon>Pentapetalae</taxon>
        <taxon>asterids</taxon>
        <taxon>lamiids</taxon>
        <taxon>Solanales</taxon>
        <taxon>Solanaceae</taxon>
        <taxon>Solanoideae</taxon>
        <taxon>Solaneae</taxon>
        <taxon>Solanum</taxon>
    </lineage>
</organism>
<feature type="compositionally biased region" description="Basic residues" evidence="1">
    <location>
        <begin position="173"/>
        <end position="183"/>
    </location>
</feature>
<evidence type="ECO:0000313" key="3">
    <source>
        <dbReference type="Proteomes" id="UP000826656"/>
    </source>
</evidence>
<proteinExistence type="predicted"/>